<keyword evidence="2" id="KW-1133">Transmembrane helix</keyword>
<organism evidence="4 5">
    <name type="scientific">Limnospira indica PCC 8005</name>
    <dbReference type="NCBI Taxonomy" id="376219"/>
    <lineage>
        <taxon>Bacteria</taxon>
        <taxon>Bacillati</taxon>
        <taxon>Cyanobacteriota</taxon>
        <taxon>Cyanophyceae</taxon>
        <taxon>Oscillatoriophycideae</taxon>
        <taxon>Oscillatoriales</taxon>
        <taxon>Sirenicapillariaceae</taxon>
        <taxon>Limnospira</taxon>
    </lineage>
</organism>
<keyword evidence="5" id="KW-1185">Reference proteome</keyword>
<feature type="domain" description="Organic solvent tolerance-like N-terminal" evidence="3">
    <location>
        <begin position="96"/>
        <end position="144"/>
    </location>
</feature>
<keyword evidence="2" id="KW-0812">Transmembrane</keyword>
<gene>
    <name evidence="4" type="ORF">ARTHRO_12107</name>
</gene>
<evidence type="ECO:0000313" key="5">
    <source>
        <dbReference type="Proteomes" id="UP000032946"/>
    </source>
</evidence>
<dbReference type="InterPro" id="IPR005653">
    <property type="entry name" value="OstA-like_N"/>
</dbReference>
<evidence type="ECO:0000256" key="1">
    <source>
        <dbReference type="SAM" id="MobiDB-lite"/>
    </source>
</evidence>
<dbReference type="EMBL" id="FO818640">
    <property type="protein sequence ID" value="CDM94433.1"/>
    <property type="molecule type" value="Genomic_DNA"/>
</dbReference>
<reference evidence="4 5" key="1">
    <citation type="submission" date="2014-02" db="EMBL/GenBank/DDBJ databases">
        <authorList>
            <person name="Genoscope - CEA"/>
        </authorList>
    </citation>
    <scope>NUCLEOTIDE SEQUENCE [LARGE SCALE GENOMIC DNA]</scope>
    <source>
        <strain evidence="4 5">PCC 8005</strain>
    </source>
</reference>
<dbReference type="AlphaFoldDB" id="A0A9P1KEB1"/>
<evidence type="ECO:0000256" key="2">
    <source>
        <dbReference type="SAM" id="Phobius"/>
    </source>
</evidence>
<feature type="transmembrane region" description="Helical" evidence="2">
    <location>
        <begin position="33"/>
        <end position="54"/>
    </location>
</feature>
<name>A0A9P1KEB1_9CYAN</name>
<sequence>MIMLMNRLPKHLQLLLWKQSVSGCSSGSPKITHVLGVIIAIAIFPFLSTGGIFSPYPGNAQSPRGSGQAMTVRSDIQEADANTGIVTARGNVQIDYPARQIQATAAQAQYFSQERRIILSGNVLVLQNGNTIRGETVTYLIDEGRFIATPRQGGQVESIYLLPDNTSEQNNAAAQPFNPLPAFQTPLGSP</sequence>
<dbReference type="RefSeq" id="WP_006626301.1">
    <property type="nucleotide sequence ID" value="NZ_FO818640.1"/>
</dbReference>
<feature type="region of interest" description="Disordered" evidence="1">
    <location>
        <begin position="170"/>
        <end position="190"/>
    </location>
</feature>
<evidence type="ECO:0000259" key="3">
    <source>
        <dbReference type="Pfam" id="PF03968"/>
    </source>
</evidence>
<dbReference type="Pfam" id="PF03968">
    <property type="entry name" value="LptD_N"/>
    <property type="match status" value="1"/>
</dbReference>
<accession>A0A9P1KEB1</accession>
<dbReference type="Proteomes" id="UP000032946">
    <property type="component" value="Chromosome"/>
</dbReference>
<keyword evidence="2" id="KW-0472">Membrane</keyword>
<protein>
    <recommendedName>
        <fullName evidence="3">Organic solvent tolerance-like N-terminal domain-containing protein</fullName>
    </recommendedName>
</protein>
<proteinExistence type="predicted"/>
<evidence type="ECO:0000313" key="4">
    <source>
        <dbReference type="EMBL" id="CDM94433.1"/>
    </source>
</evidence>
<dbReference type="Gene3D" id="2.60.450.10">
    <property type="entry name" value="Lipopolysaccharide (LPS) transport protein A like domain"/>
    <property type="match status" value="1"/>
</dbReference>